<reference evidence="2" key="1">
    <citation type="submission" date="2021-02" db="EMBL/GenBank/DDBJ databases">
        <authorList>
            <person name="Nowell W R."/>
        </authorList>
    </citation>
    <scope>NUCLEOTIDE SEQUENCE</scope>
</reference>
<accession>A0A820PCD0</accession>
<organism evidence="2 3">
    <name type="scientific">Adineta steineri</name>
    <dbReference type="NCBI Taxonomy" id="433720"/>
    <lineage>
        <taxon>Eukaryota</taxon>
        <taxon>Metazoa</taxon>
        <taxon>Spiralia</taxon>
        <taxon>Gnathifera</taxon>
        <taxon>Rotifera</taxon>
        <taxon>Eurotatoria</taxon>
        <taxon>Bdelloidea</taxon>
        <taxon>Adinetida</taxon>
        <taxon>Adinetidae</taxon>
        <taxon>Adineta</taxon>
    </lineage>
</organism>
<feature type="region of interest" description="Disordered" evidence="1">
    <location>
        <begin position="16"/>
        <end position="36"/>
    </location>
</feature>
<evidence type="ECO:0000313" key="2">
    <source>
        <dbReference type="EMBL" id="CAF4400760.1"/>
    </source>
</evidence>
<feature type="non-terminal residue" evidence="2">
    <location>
        <position position="36"/>
    </location>
</feature>
<feature type="non-terminal residue" evidence="2">
    <location>
        <position position="1"/>
    </location>
</feature>
<evidence type="ECO:0000313" key="3">
    <source>
        <dbReference type="Proteomes" id="UP000663881"/>
    </source>
</evidence>
<gene>
    <name evidence="2" type="ORF">OKA104_LOCUS51387</name>
</gene>
<protein>
    <submittedName>
        <fullName evidence="2">Uncharacterized protein</fullName>
    </submittedName>
</protein>
<sequence length="36" mass="4136">DAKVGFEGWVAAKQDTDKEKLNESINKKTEIEKQQE</sequence>
<dbReference type="EMBL" id="CAJOAY010027721">
    <property type="protein sequence ID" value="CAF4400760.1"/>
    <property type="molecule type" value="Genomic_DNA"/>
</dbReference>
<name>A0A820PCD0_9BILA</name>
<comment type="caution">
    <text evidence="2">The sequence shown here is derived from an EMBL/GenBank/DDBJ whole genome shotgun (WGS) entry which is preliminary data.</text>
</comment>
<evidence type="ECO:0000256" key="1">
    <source>
        <dbReference type="SAM" id="MobiDB-lite"/>
    </source>
</evidence>
<proteinExistence type="predicted"/>
<dbReference type="AlphaFoldDB" id="A0A820PCD0"/>
<dbReference type="Proteomes" id="UP000663881">
    <property type="component" value="Unassembled WGS sequence"/>
</dbReference>